<comment type="caution">
    <text evidence="1">The sequence shown here is derived from an EMBL/GenBank/DDBJ whole genome shotgun (WGS) entry which is preliminary data.</text>
</comment>
<protein>
    <submittedName>
        <fullName evidence="1">Uncharacterized protein</fullName>
    </submittedName>
</protein>
<evidence type="ECO:0000313" key="2">
    <source>
        <dbReference type="Proteomes" id="UP000284706"/>
    </source>
</evidence>
<dbReference type="AlphaFoldDB" id="A0A409VL81"/>
<dbReference type="EMBL" id="NHYE01005616">
    <property type="protein sequence ID" value="PPQ66997.1"/>
    <property type="molecule type" value="Genomic_DNA"/>
</dbReference>
<feature type="non-terminal residue" evidence="1">
    <location>
        <position position="1"/>
    </location>
</feature>
<reference evidence="1 2" key="1">
    <citation type="journal article" date="2018" name="Evol. Lett.">
        <title>Horizontal gene cluster transfer increased hallucinogenic mushroom diversity.</title>
        <authorList>
            <person name="Reynolds H.T."/>
            <person name="Vijayakumar V."/>
            <person name="Gluck-Thaler E."/>
            <person name="Korotkin H.B."/>
            <person name="Matheny P.B."/>
            <person name="Slot J.C."/>
        </authorList>
    </citation>
    <scope>NUCLEOTIDE SEQUENCE [LARGE SCALE GENOMIC DNA]</scope>
    <source>
        <strain evidence="1 2">SRW20</strain>
    </source>
</reference>
<accession>A0A409VL81</accession>
<dbReference type="InParanoid" id="A0A409VL81"/>
<evidence type="ECO:0000313" key="1">
    <source>
        <dbReference type="EMBL" id="PPQ66997.1"/>
    </source>
</evidence>
<organism evidence="1 2">
    <name type="scientific">Gymnopilus dilepis</name>
    <dbReference type="NCBI Taxonomy" id="231916"/>
    <lineage>
        <taxon>Eukaryota</taxon>
        <taxon>Fungi</taxon>
        <taxon>Dikarya</taxon>
        <taxon>Basidiomycota</taxon>
        <taxon>Agaricomycotina</taxon>
        <taxon>Agaricomycetes</taxon>
        <taxon>Agaricomycetidae</taxon>
        <taxon>Agaricales</taxon>
        <taxon>Agaricineae</taxon>
        <taxon>Hymenogastraceae</taxon>
        <taxon>Gymnopilus</taxon>
    </lineage>
</organism>
<keyword evidence="2" id="KW-1185">Reference proteome</keyword>
<gene>
    <name evidence="1" type="ORF">CVT26_009955</name>
</gene>
<sequence>VGEDDIDVRHCNLVYFEGYNRRTRELTFGGSPPERLSVLRDLGIVNSNDRAGIKSVVVLPTHATFTLLQITVSPVGRSTSEKVVAFVGAFVFGTEKTIFCRSSGRSCYSMNADHR</sequence>
<name>A0A409VL81_9AGAR</name>
<proteinExistence type="predicted"/>
<dbReference type="Proteomes" id="UP000284706">
    <property type="component" value="Unassembled WGS sequence"/>
</dbReference>